<dbReference type="GO" id="GO:0003735">
    <property type="term" value="F:structural constituent of ribosome"/>
    <property type="evidence" value="ECO:0007669"/>
    <property type="project" value="InterPro"/>
</dbReference>
<dbReference type="InterPro" id="IPR023673">
    <property type="entry name" value="Ribosomal_uL1_CS"/>
</dbReference>
<comment type="function">
    <text evidence="10">Binds directly to 23S rRNA. The L1 stalk is quite mobile in the ribosome, and is involved in E site tRNA release.</text>
</comment>
<evidence type="ECO:0000256" key="5">
    <source>
        <dbReference type="ARBA" id="ARBA00022845"/>
    </source>
</evidence>
<dbReference type="CDD" id="cd00403">
    <property type="entry name" value="Ribosomal_L1"/>
    <property type="match status" value="1"/>
</dbReference>
<comment type="subunit">
    <text evidence="10">Part of the 50S ribosomal subunit.</text>
</comment>
<dbReference type="PANTHER" id="PTHR36427:SF3">
    <property type="entry name" value="LARGE RIBOSOMAL SUBUNIT PROTEIN UL1M"/>
    <property type="match status" value="1"/>
</dbReference>
<dbReference type="InterPro" id="IPR028364">
    <property type="entry name" value="Ribosomal_uL1/biogenesis"/>
</dbReference>
<evidence type="ECO:0000256" key="3">
    <source>
        <dbReference type="ARBA" id="ARBA00022555"/>
    </source>
</evidence>
<dbReference type="KEGG" id="pcor:KS4_19440"/>
<evidence type="ECO:0000256" key="11">
    <source>
        <dbReference type="RuleBase" id="RU000659"/>
    </source>
</evidence>
<evidence type="ECO:0000256" key="8">
    <source>
        <dbReference type="ARBA" id="ARBA00023274"/>
    </source>
</evidence>
<dbReference type="Gene3D" id="3.40.50.790">
    <property type="match status" value="1"/>
</dbReference>
<dbReference type="PROSITE" id="PS01199">
    <property type="entry name" value="RIBOSOMAL_L1"/>
    <property type="match status" value="1"/>
</dbReference>
<name>A0A517YUJ4_9BACT</name>
<dbReference type="NCBIfam" id="TIGR01169">
    <property type="entry name" value="rplA_bact"/>
    <property type="match status" value="1"/>
</dbReference>
<dbReference type="GO" id="GO:0000049">
    <property type="term" value="F:tRNA binding"/>
    <property type="evidence" value="ECO:0007669"/>
    <property type="project" value="UniProtKB-KW"/>
</dbReference>
<evidence type="ECO:0000313" key="13">
    <source>
        <dbReference type="Proteomes" id="UP000317369"/>
    </source>
</evidence>
<evidence type="ECO:0000256" key="10">
    <source>
        <dbReference type="HAMAP-Rule" id="MF_01318"/>
    </source>
</evidence>
<dbReference type="EMBL" id="CP036425">
    <property type="protein sequence ID" value="QDU33885.1"/>
    <property type="molecule type" value="Genomic_DNA"/>
</dbReference>
<gene>
    <name evidence="10 12" type="primary">rplA</name>
    <name evidence="12" type="ORF">KS4_19440</name>
</gene>
<dbReference type="InterPro" id="IPR002143">
    <property type="entry name" value="Ribosomal_uL1"/>
</dbReference>
<evidence type="ECO:0000313" key="12">
    <source>
        <dbReference type="EMBL" id="QDU33885.1"/>
    </source>
</evidence>
<comment type="similarity">
    <text evidence="1 10 11">Belongs to the universal ribosomal protein uL1 family.</text>
</comment>
<dbReference type="SUPFAM" id="SSF56808">
    <property type="entry name" value="Ribosomal protein L1"/>
    <property type="match status" value="1"/>
</dbReference>
<dbReference type="GO" id="GO:0019843">
    <property type="term" value="F:rRNA binding"/>
    <property type="evidence" value="ECO:0007669"/>
    <property type="project" value="UniProtKB-UniRule"/>
</dbReference>
<dbReference type="OrthoDB" id="9803740at2"/>
<dbReference type="InterPro" id="IPR016095">
    <property type="entry name" value="Ribosomal_uL1_3-a/b-sand"/>
</dbReference>
<evidence type="ECO:0000256" key="2">
    <source>
        <dbReference type="ARBA" id="ARBA00022491"/>
    </source>
</evidence>
<evidence type="ECO:0000256" key="1">
    <source>
        <dbReference type="ARBA" id="ARBA00010531"/>
    </source>
</evidence>
<dbReference type="InterPro" id="IPR005878">
    <property type="entry name" value="Ribosom_uL1_bac-type"/>
</dbReference>
<dbReference type="Gene3D" id="3.30.190.20">
    <property type="match status" value="1"/>
</dbReference>
<keyword evidence="7 10" id="KW-0689">Ribosomal protein</keyword>
<evidence type="ECO:0000256" key="6">
    <source>
        <dbReference type="ARBA" id="ARBA00022884"/>
    </source>
</evidence>
<dbReference type="PIRSF" id="PIRSF002155">
    <property type="entry name" value="Ribosomal_L1"/>
    <property type="match status" value="1"/>
</dbReference>
<dbReference type="Proteomes" id="UP000317369">
    <property type="component" value="Chromosome"/>
</dbReference>
<keyword evidence="8 10" id="KW-0687">Ribonucleoprotein</keyword>
<dbReference type="HAMAP" id="MF_01318_B">
    <property type="entry name" value="Ribosomal_uL1_B"/>
    <property type="match status" value="1"/>
</dbReference>
<organism evidence="12 13">
    <name type="scientific">Poriferisphaera corsica</name>
    <dbReference type="NCBI Taxonomy" id="2528020"/>
    <lineage>
        <taxon>Bacteria</taxon>
        <taxon>Pseudomonadati</taxon>
        <taxon>Planctomycetota</taxon>
        <taxon>Phycisphaerae</taxon>
        <taxon>Phycisphaerales</taxon>
        <taxon>Phycisphaeraceae</taxon>
        <taxon>Poriferisphaera</taxon>
    </lineage>
</organism>
<sequence length="225" mass="24519">MPKFGKRYRADLEKRHEGELPIGEAVKELKKYNKTKFDQTVEVVMHLGIDARQADQQIRGAISLPNGIGATKRVIAFCSMDKVEEAKAAGATEAGAEDLVKKIEDGWFDFDVAVAEPAMMRVIAKLGRTLGPKGLMPSPKAGTVNPKVADTVKEFAAGKVEYRNDDYGNIHGIVGKFSFDDDKLTENAEAFIGHIMKLKPASTKGHYVKKIAISATMTPSVLVAE</sequence>
<evidence type="ECO:0000256" key="7">
    <source>
        <dbReference type="ARBA" id="ARBA00022980"/>
    </source>
</evidence>
<comment type="function">
    <text evidence="10">Protein L1 is also a translational repressor protein, it controls the translation of the L11 operon by binding to its mRNA.</text>
</comment>
<keyword evidence="4 10" id="KW-0699">rRNA-binding</keyword>
<dbReference type="FunFam" id="3.40.50.790:FF:000001">
    <property type="entry name" value="50S ribosomal protein L1"/>
    <property type="match status" value="1"/>
</dbReference>
<reference evidence="12 13" key="1">
    <citation type="submission" date="2019-02" db="EMBL/GenBank/DDBJ databases">
        <title>Deep-cultivation of Planctomycetes and their phenomic and genomic characterization uncovers novel biology.</title>
        <authorList>
            <person name="Wiegand S."/>
            <person name="Jogler M."/>
            <person name="Boedeker C."/>
            <person name="Pinto D."/>
            <person name="Vollmers J."/>
            <person name="Rivas-Marin E."/>
            <person name="Kohn T."/>
            <person name="Peeters S.H."/>
            <person name="Heuer A."/>
            <person name="Rast P."/>
            <person name="Oberbeckmann S."/>
            <person name="Bunk B."/>
            <person name="Jeske O."/>
            <person name="Meyerdierks A."/>
            <person name="Storesund J.E."/>
            <person name="Kallscheuer N."/>
            <person name="Luecker S."/>
            <person name="Lage O.M."/>
            <person name="Pohl T."/>
            <person name="Merkel B.J."/>
            <person name="Hornburger P."/>
            <person name="Mueller R.-W."/>
            <person name="Bruemmer F."/>
            <person name="Labrenz M."/>
            <person name="Spormann A.M."/>
            <person name="Op den Camp H."/>
            <person name="Overmann J."/>
            <person name="Amann R."/>
            <person name="Jetten M.S.M."/>
            <person name="Mascher T."/>
            <person name="Medema M.H."/>
            <person name="Devos D.P."/>
            <person name="Kaster A.-K."/>
            <person name="Ovreas L."/>
            <person name="Rohde M."/>
            <person name="Galperin M.Y."/>
            <person name="Jogler C."/>
        </authorList>
    </citation>
    <scope>NUCLEOTIDE SEQUENCE [LARGE SCALE GENOMIC DNA]</scope>
    <source>
        <strain evidence="12 13">KS4</strain>
    </source>
</reference>
<keyword evidence="5 10" id="KW-0810">Translation regulation</keyword>
<dbReference type="GO" id="GO:0006412">
    <property type="term" value="P:translation"/>
    <property type="evidence" value="ECO:0007669"/>
    <property type="project" value="UniProtKB-UniRule"/>
</dbReference>
<keyword evidence="2 10" id="KW-0678">Repressor</keyword>
<keyword evidence="3 10" id="KW-0820">tRNA-binding</keyword>
<evidence type="ECO:0000256" key="4">
    <source>
        <dbReference type="ARBA" id="ARBA00022730"/>
    </source>
</evidence>
<evidence type="ECO:0000256" key="9">
    <source>
        <dbReference type="ARBA" id="ARBA00035241"/>
    </source>
</evidence>
<dbReference type="InterPro" id="IPR023674">
    <property type="entry name" value="Ribosomal_uL1-like"/>
</dbReference>
<proteinExistence type="inferred from homology"/>
<dbReference type="Pfam" id="PF00687">
    <property type="entry name" value="Ribosomal_L1"/>
    <property type="match status" value="1"/>
</dbReference>
<dbReference type="GO" id="GO:0006417">
    <property type="term" value="P:regulation of translation"/>
    <property type="evidence" value="ECO:0007669"/>
    <property type="project" value="UniProtKB-KW"/>
</dbReference>
<keyword evidence="6 10" id="KW-0694">RNA-binding</keyword>
<accession>A0A517YUJ4</accession>
<dbReference type="AlphaFoldDB" id="A0A517YUJ4"/>
<protein>
    <recommendedName>
        <fullName evidence="9 10">Large ribosomal subunit protein uL1</fullName>
    </recommendedName>
</protein>
<keyword evidence="13" id="KW-1185">Reference proteome</keyword>
<dbReference type="GO" id="GO:0015934">
    <property type="term" value="C:large ribosomal subunit"/>
    <property type="evidence" value="ECO:0007669"/>
    <property type="project" value="InterPro"/>
</dbReference>
<dbReference type="PANTHER" id="PTHR36427">
    <property type="entry name" value="54S RIBOSOMAL PROTEIN L1, MITOCHONDRIAL"/>
    <property type="match status" value="1"/>
</dbReference>
<dbReference type="RefSeq" id="WP_145077292.1">
    <property type="nucleotide sequence ID" value="NZ_CP036425.1"/>
</dbReference>